<reference evidence="2" key="2">
    <citation type="submission" date="2018-10" db="UniProtKB">
        <authorList>
            <consortium name="EnsemblPlants"/>
        </authorList>
    </citation>
    <scope>IDENTIFICATION</scope>
</reference>
<dbReference type="InterPro" id="IPR036691">
    <property type="entry name" value="Endo/exonu/phosph_ase_sf"/>
</dbReference>
<dbReference type="Gramene" id="TraesWEE_scaffold_073299_01G000100.1">
    <property type="protein sequence ID" value="TraesWEE_scaffold_073299_01G000100.1"/>
    <property type="gene ID" value="TraesWEE_scaffold_073299_01G000100"/>
</dbReference>
<organism evidence="2">
    <name type="scientific">Triticum aestivum</name>
    <name type="common">Wheat</name>
    <dbReference type="NCBI Taxonomy" id="4565"/>
    <lineage>
        <taxon>Eukaryota</taxon>
        <taxon>Viridiplantae</taxon>
        <taxon>Streptophyta</taxon>
        <taxon>Embryophyta</taxon>
        <taxon>Tracheophyta</taxon>
        <taxon>Spermatophyta</taxon>
        <taxon>Magnoliopsida</taxon>
        <taxon>Liliopsida</taxon>
        <taxon>Poales</taxon>
        <taxon>Poaceae</taxon>
        <taxon>BOP clade</taxon>
        <taxon>Pooideae</taxon>
        <taxon>Triticodae</taxon>
        <taxon>Triticeae</taxon>
        <taxon>Triticinae</taxon>
        <taxon>Triticum</taxon>
    </lineage>
</organism>
<dbReference type="Proteomes" id="UP000019116">
    <property type="component" value="Chromosome 2D"/>
</dbReference>
<dbReference type="InterPro" id="IPR005135">
    <property type="entry name" value="Endo/exonuclease/phosphatase"/>
</dbReference>
<dbReference type="Gene3D" id="3.60.10.10">
    <property type="entry name" value="Endonuclease/exonuclease/phosphatase"/>
    <property type="match status" value="1"/>
</dbReference>
<feature type="domain" description="Endonuclease/exonuclease/phosphatase" evidence="1">
    <location>
        <begin position="5"/>
        <end position="78"/>
    </location>
</feature>
<protein>
    <recommendedName>
        <fullName evidence="1">Endonuclease/exonuclease/phosphatase domain-containing protein</fullName>
    </recommendedName>
</protein>
<dbReference type="GO" id="GO:0003824">
    <property type="term" value="F:catalytic activity"/>
    <property type="evidence" value="ECO:0007669"/>
    <property type="project" value="InterPro"/>
</dbReference>
<dbReference type="Pfam" id="PF03372">
    <property type="entry name" value="Exo_endo_phos"/>
    <property type="match status" value="1"/>
</dbReference>
<dbReference type="AlphaFoldDB" id="A0A3B6DCS9"/>
<dbReference type="Gramene" id="TraesCLE_scaffold_077334_01G000100.1">
    <property type="protein sequence ID" value="TraesCLE_scaffold_077334_01G000100.1"/>
    <property type="gene ID" value="TraesCLE_scaffold_077334_01G000100"/>
</dbReference>
<dbReference type="SUPFAM" id="SSF56219">
    <property type="entry name" value="DNase I-like"/>
    <property type="match status" value="1"/>
</dbReference>
<keyword evidence="3" id="KW-1185">Reference proteome</keyword>
<dbReference type="SMR" id="A0A3B6DCS9"/>
<dbReference type="Gramene" id="TraesROB_scaffold_076554_01G000100.1">
    <property type="protein sequence ID" value="TraesROB_scaffold_076554_01G000100.1"/>
    <property type="gene ID" value="TraesROB_scaffold_076554_01G000100"/>
</dbReference>
<dbReference type="Gramene" id="TraesRN2D0100665300.1">
    <property type="protein sequence ID" value="TraesRN2D0100665300.1"/>
    <property type="gene ID" value="TraesRN2D0100665300"/>
</dbReference>
<accession>A0A3B6DCS9</accession>
<evidence type="ECO:0000313" key="3">
    <source>
        <dbReference type="Proteomes" id="UP000019116"/>
    </source>
</evidence>
<reference evidence="2" key="1">
    <citation type="submission" date="2018-08" db="EMBL/GenBank/DDBJ databases">
        <authorList>
            <person name="Rossello M."/>
        </authorList>
    </citation>
    <scope>NUCLEOTIDE SEQUENCE [LARGE SCALE GENOMIC DNA]</scope>
    <source>
        <strain evidence="2">cv. Chinese Spring</strain>
    </source>
</reference>
<dbReference type="Gramene" id="TraesCAD_scaffold_070583_01G000100.1">
    <property type="protein sequence ID" value="TraesCAD_scaffold_070583_01G000100.1"/>
    <property type="gene ID" value="TraesCAD_scaffold_070583_01G000100"/>
</dbReference>
<evidence type="ECO:0000313" key="2">
    <source>
        <dbReference type="EnsemblPlants" id="TraesCS2D02G270200.1.cds1"/>
    </source>
</evidence>
<name>A0A3B6DCS9_WHEAT</name>
<dbReference type="Gramene" id="TraesCS2D02G270200.1">
    <property type="protein sequence ID" value="TraesCS2D02G270200.1.cds1"/>
    <property type="gene ID" value="TraesCS2D02G270200"/>
</dbReference>
<proteinExistence type="predicted"/>
<evidence type="ECO:0000259" key="1">
    <source>
        <dbReference type="Pfam" id="PF03372"/>
    </source>
</evidence>
<sequence length="80" mass="8917">MKLLCWNIRGFGHLGRRRQLIDYLRQEEIDIVSLQETIRQDFTIQELQGLSPHPFCRAMVADDGALRGPPVGGSGGLVLG</sequence>
<dbReference type="EnsemblPlants" id="TraesCS2D02G270200.1">
    <property type="protein sequence ID" value="TraesCS2D02G270200.1.cds1"/>
    <property type="gene ID" value="TraesCS2D02G270200"/>
</dbReference>
<dbReference type="Gramene" id="TraesCS2D03G0625100.1">
    <property type="protein sequence ID" value="TraesCS2D03G0625100.1.CDS1"/>
    <property type="gene ID" value="TraesCS2D03G0625100"/>
</dbReference>